<dbReference type="Pfam" id="PF01987">
    <property type="entry name" value="AIM24"/>
    <property type="match status" value="1"/>
</dbReference>
<accession>A0A1B1TBM3</accession>
<dbReference type="AlphaFoldDB" id="A0A1B1TBM3"/>
<evidence type="ECO:0000313" key="1">
    <source>
        <dbReference type="EMBL" id="ANV79665.1"/>
    </source>
</evidence>
<protein>
    <recommendedName>
        <fullName evidence="2">AIM24 family protein</fullName>
    </recommendedName>
</protein>
<organism evidence="1">
    <name type="scientific">uncultured Poseidoniia archaeon</name>
    <dbReference type="NCBI Taxonomy" id="1697135"/>
    <lineage>
        <taxon>Archaea</taxon>
        <taxon>Methanobacteriati</taxon>
        <taxon>Thermoplasmatota</taxon>
        <taxon>Candidatus Poseidoniia</taxon>
        <taxon>environmental samples</taxon>
    </lineage>
</organism>
<dbReference type="InterPro" id="IPR002838">
    <property type="entry name" value="AIM24"/>
</dbReference>
<evidence type="ECO:0008006" key="2">
    <source>
        <dbReference type="Google" id="ProtNLM"/>
    </source>
</evidence>
<reference evidence="1" key="2">
    <citation type="journal article" date="2015" name="ISME J.">
        <title>A new class of marine Euryarchaeota group II from the Mediterranean deep chlorophyll maximum.</title>
        <authorList>
            <person name="Martin-Cuadrado A.B."/>
            <person name="Garcia-Heredia I."/>
            <person name="Molto A.G."/>
            <person name="Lopez-Ubeda R."/>
            <person name="Kimes N."/>
            <person name="Lopez-Garcia P."/>
            <person name="Moreira D."/>
            <person name="Rodriguez-Valera F."/>
        </authorList>
    </citation>
    <scope>NUCLEOTIDE SEQUENCE</scope>
</reference>
<dbReference type="PANTHER" id="PTHR38074:SF1">
    <property type="entry name" value="ALTERED INHERITANCE OF MITOCHONDRIA PROTEIN 24, MITOCHONDRIAL"/>
    <property type="match status" value="1"/>
</dbReference>
<sequence length="230" mass="24815">MPQYEIIDSEELRMVKVTLNGDTVRGESGALHYMIGNIEMVTKAPSVGGFLKSMVSGESIFRPTYTGNGEVYFGPPTFGEYHILELNGNSMVLDSGAYVCSDEGIEVGVVRNKGISMFSGEGIWQTTVSGTGTLVYYSEGPIQEINLSNSTLTVDGNFAVARDASLNYQTRMLGKGVMSKMAGGEGFVNIISGTGKVYLAPVPSRFNNLAGRVINDTVSRMIPFFNRNSN</sequence>
<dbReference type="Gene3D" id="3.60.160.10">
    <property type="entry name" value="Mitochondrial biogenesis AIM24"/>
    <property type="match status" value="1"/>
</dbReference>
<dbReference type="PANTHER" id="PTHR38074">
    <property type="entry name" value="ALTERED INHERITANCE OF MITOCHONDRIA PROTEIN 24, MITOCHONDRIAL"/>
    <property type="match status" value="1"/>
</dbReference>
<dbReference type="EMBL" id="KP211846">
    <property type="protein sequence ID" value="ANV79665.1"/>
    <property type="molecule type" value="Genomic_DNA"/>
</dbReference>
<reference evidence="1" key="1">
    <citation type="submission" date="2014-11" db="EMBL/GenBank/DDBJ databases">
        <authorList>
            <person name="Zhu J."/>
            <person name="Qi W."/>
            <person name="Song R."/>
        </authorList>
    </citation>
    <scope>NUCLEOTIDE SEQUENCE</scope>
</reference>
<proteinExistence type="predicted"/>
<dbReference type="InterPro" id="IPR036983">
    <property type="entry name" value="AIM24_sf"/>
</dbReference>
<name>A0A1B1TBM3_9ARCH</name>
<dbReference type="SUPFAM" id="SSF51219">
    <property type="entry name" value="TRAP-like"/>
    <property type="match status" value="1"/>
</dbReference>
<dbReference type="InterPro" id="IPR016031">
    <property type="entry name" value="Trp_RNA-bd_attenuator-like_dom"/>
</dbReference>